<dbReference type="Proteomes" id="UP000027604">
    <property type="component" value="Chromosome I"/>
</dbReference>
<organism evidence="1 2">
    <name type="scientific">Janthinobacterium agaricidamnosum NBRC 102515 = DSM 9628</name>
    <dbReference type="NCBI Taxonomy" id="1349767"/>
    <lineage>
        <taxon>Bacteria</taxon>
        <taxon>Pseudomonadati</taxon>
        <taxon>Pseudomonadota</taxon>
        <taxon>Betaproteobacteria</taxon>
        <taxon>Burkholderiales</taxon>
        <taxon>Oxalobacteraceae</taxon>
        <taxon>Janthinobacterium</taxon>
    </lineage>
</organism>
<dbReference type="PATRIC" id="fig|1349767.4.peg.3269"/>
<dbReference type="Pfam" id="PF00300">
    <property type="entry name" value="His_Phos_1"/>
    <property type="match status" value="1"/>
</dbReference>
<evidence type="ECO:0000313" key="2">
    <source>
        <dbReference type="Proteomes" id="UP000027604"/>
    </source>
</evidence>
<accession>W0V4M5</accession>
<dbReference type="Gene3D" id="3.40.50.1240">
    <property type="entry name" value="Phosphoglycerate mutase-like"/>
    <property type="match status" value="1"/>
</dbReference>
<dbReference type="InterPro" id="IPR029033">
    <property type="entry name" value="His_PPase_superfam"/>
</dbReference>
<dbReference type="NCBIfam" id="TIGR00249">
    <property type="entry name" value="sixA"/>
    <property type="match status" value="1"/>
</dbReference>
<dbReference type="STRING" id="1349767.GJA_1583"/>
<dbReference type="HOGENOM" id="CLU_084603_3_0_4"/>
<dbReference type="RefSeq" id="WP_038490526.1">
    <property type="nucleotide sequence ID" value="NZ_BCTH01000009.1"/>
</dbReference>
<dbReference type="OrthoDB" id="9814783at2"/>
<evidence type="ECO:0000313" key="1">
    <source>
        <dbReference type="EMBL" id="CDG82227.1"/>
    </source>
</evidence>
<dbReference type="GO" id="GO:0005737">
    <property type="term" value="C:cytoplasm"/>
    <property type="evidence" value="ECO:0007669"/>
    <property type="project" value="InterPro"/>
</dbReference>
<keyword evidence="1" id="KW-0378">Hydrolase</keyword>
<dbReference type="InterPro" id="IPR004449">
    <property type="entry name" value="SixA"/>
</dbReference>
<dbReference type="AlphaFoldDB" id="W0V4M5"/>
<dbReference type="InterPro" id="IPR013078">
    <property type="entry name" value="His_Pase_superF_clade-1"/>
</dbReference>
<dbReference type="CDD" id="cd07067">
    <property type="entry name" value="HP_PGM_like"/>
    <property type="match status" value="1"/>
</dbReference>
<dbReference type="EMBL" id="HG322949">
    <property type="protein sequence ID" value="CDG82227.1"/>
    <property type="molecule type" value="Genomic_DNA"/>
</dbReference>
<reference evidence="1 2" key="1">
    <citation type="journal article" date="2015" name="Genome Announc.">
        <title>Genome Sequence of Mushroom Soft-Rot Pathogen Janthinobacterium agaricidamnosum.</title>
        <authorList>
            <person name="Graupner K."/>
            <person name="Lackner G."/>
            <person name="Hertweck C."/>
        </authorList>
    </citation>
    <scope>NUCLEOTIDE SEQUENCE [LARGE SCALE GENOMIC DNA]</scope>
    <source>
        <strain evidence="2">NBRC 102515 / DSM 9628</strain>
    </source>
</reference>
<dbReference type="SUPFAM" id="SSF53254">
    <property type="entry name" value="Phosphoglycerate mutase-like"/>
    <property type="match status" value="1"/>
</dbReference>
<protein>
    <submittedName>
        <fullName evidence="1">Phosphohistidine phosphatase SixA</fullName>
        <ecNumber evidence="1">3.1.3.-</ecNumber>
    </submittedName>
</protein>
<keyword evidence="2" id="KW-1185">Reference proteome</keyword>
<dbReference type="SMART" id="SM00855">
    <property type="entry name" value="PGAM"/>
    <property type="match status" value="1"/>
</dbReference>
<proteinExistence type="predicted"/>
<name>W0V4M5_9BURK</name>
<dbReference type="EC" id="3.1.3.-" evidence="1"/>
<dbReference type="KEGG" id="jag:GJA_1583"/>
<gene>
    <name evidence="1" type="primary">sixA</name>
    <name evidence="1" type="ORF">GJA_1583</name>
</gene>
<dbReference type="GO" id="GO:0101006">
    <property type="term" value="F:protein histidine phosphatase activity"/>
    <property type="evidence" value="ECO:0007669"/>
    <property type="project" value="InterPro"/>
</dbReference>
<sequence length="152" mass="16850">MDLILWRHAEAEPGTPDLERALTPKGQKQARRMADWLTSQLPDSCKILVSPARRTLQTAEALGRKFKLHNELAPGAEAEDILKVANWPAAKESVLIVGHQPTLGQVAALLLTGEELDWDMRKAGAWWFSQHEPGDPASVYLKAVMSHDLVVK</sequence>
<dbReference type="eggNOG" id="COG2062">
    <property type="taxonomic scope" value="Bacteria"/>
</dbReference>